<evidence type="ECO:0000313" key="3">
    <source>
        <dbReference type="EMBL" id="PKI62313.1"/>
    </source>
</evidence>
<dbReference type="AlphaFoldDB" id="A0A218WWC9"/>
<dbReference type="GeneID" id="116201436"/>
<reference evidence="2" key="2">
    <citation type="submission" date="2017-06" db="EMBL/GenBank/DDBJ databases">
        <title>The pomegranate genome and the genomics of punicalagin biosynthesis.</title>
        <authorList>
            <person name="Xu C."/>
        </authorList>
    </citation>
    <scope>NUCLEOTIDE SEQUENCE [LARGE SCALE GENOMIC DNA]</scope>
    <source>
        <tissue evidence="2">Fresh leaf</tissue>
    </source>
</reference>
<dbReference type="EMBL" id="PGOL01000977">
    <property type="protein sequence ID" value="PKI62313.1"/>
    <property type="molecule type" value="Genomic_DNA"/>
</dbReference>
<feature type="region of interest" description="Disordered" evidence="1">
    <location>
        <begin position="101"/>
        <end position="121"/>
    </location>
</feature>
<accession>A0A218WWC9</accession>
<organism evidence="2 4">
    <name type="scientific">Punica granatum</name>
    <name type="common">Pomegranate</name>
    <dbReference type="NCBI Taxonomy" id="22663"/>
    <lineage>
        <taxon>Eukaryota</taxon>
        <taxon>Viridiplantae</taxon>
        <taxon>Streptophyta</taxon>
        <taxon>Embryophyta</taxon>
        <taxon>Tracheophyta</taxon>
        <taxon>Spermatophyta</taxon>
        <taxon>Magnoliopsida</taxon>
        <taxon>eudicotyledons</taxon>
        <taxon>Gunneridae</taxon>
        <taxon>Pentapetalae</taxon>
        <taxon>rosids</taxon>
        <taxon>malvids</taxon>
        <taxon>Myrtales</taxon>
        <taxon>Lythraceae</taxon>
        <taxon>Punica</taxon>
    </lineage>
</organism>
<evidence type="ECO:0000313" key="4">
    <source>
        <dbReference type="Proteomes" id="UP000197138"/>
    </source>
</evidence>
<proteinExistence type="predicted"/>
<evidence type="ECO:0000313" key="2">
    <source>
        <dbReference type="EMBL" id="OWM77115.1"/>
    </source>
</evidence>
<keyword evidence="5" id="KW-1185">Reference proteome</keyword>
<comment type="caution">
    <text evidence="2">The sequence shown here is derived from an EMBL/GenBank/DDBJ whole genome shotgun (WGS) entry which is preliminary data.</text>
</comment>
<name>A0A218WWC9_PUNGR</name>
<evidence type="ECO:0000256" key="1">
    <source>
        <dbReference type="SAM" id="MobiDB-lite"/>
    </source>
</evidence>
<reference evidence="4" key="1">
    <citation type="journal article" date="2017" name="Plant J.">
        <title>The pomegranate (Punica granatum L.) genome and the genomics of punicalagin biosynthesis.</title>
        <authorList>
            <person name="Qin G."/>
            <person name="Xu C."/>
            <person name="Ming R."/>
            <person name="Tang H."/>
            <person name="Guyot R."/>
            <person name="Kramer E.M."/>
            <person name="Hu Y."/>
            <person name="Yi X."/>
            <person name="Qi Y."/>
            <person name="Xu X."/>
            <person name="Gao Z."/>
            <person name="Pan H."/>
            <person name="Jian J."/>
            <person name="Tian Y."/>
            <person name="Yue Z."/>
            <person name="Xu Y."/>
        </authorList>
    </citation>
    <scope>NUCLEOTIDE SEQUENCE [LARGE SCALE GENOMIC DNA]</scope>
    <source>
        <strain evidence="4">cv. Dabenzi</strain>
    </source>
</reference>
<protein>
    <submittedName>
        <fullName evidence="2">Uncharacterized protein</fullName>
    </submittedName>
</protein>
<dbReference type="Proteomes" id="UP000197138">
    <property type="component" value="Unassembled WGS sequence"/>
</dbReference>
<evidence type="ECO:0000313" key="5">
    <source>
        <dbReference type="Proteomes" id="UP000233551"/>
    </source>
</evidence>
<sequence>MNSLRFGGNSKAKYVSANAVRETGRAHGRQWGKGQFIYSIKHQQLQPRGRQNKSVGCRLCDKGLTVRSTDASSLKDIRAPGGGGLGRAAGKASETIVIEDDDWVNGDPSAPSTKRAGGDVQ</sequence>
<gene>
    <name evidence="2" type="ORF">CDL15_Pgr013206</name>
    <name evidence="3" type="ORF">CRG98_017314</name>
</gene>
<dbReference type="Proteomes" id="UP000233551">
    <property type="component" value="Unassembled WGS sequence"/>
</dbReference>
<reference evidence="3 5" key="3">
    <citation type="submission" date="2017-11" db="EMBL/GenBank/DDBJ databases">
        <title>De-novo sequencing of pomegranate (Punica granatum L.) genome.</title>
        <authorList>
            <person name="Akparov Z."/>
            <person name="Amiraslanov A."/>
            <person name="Hajiyeva S."/>
            <person name="Abbasov M."/>
            <person name="Kaur K."/>
            <person name="Hamwieh A."/>
            <person name="Solovyev V."/>
            <person name="Salamov A."/>
            <person name="Braich B."/>
            <person name="Kosarev P."/>
            <person name="Mahmoud A."/>
            <person name="Hajiyev E."/>
            <person name="Babayeva S."/>
            <person name="Izzatullayeva V."/>
            <person name="Mammadov A."/>
            <person name="Mammadov A."/>
            <person name="Sharifova S."/>
            <person name="Ojaghi J."/>
            <person name="Eynullazada K."/>
            <person name="Bayramov B."/>
            <person name="Abdulazimova A."/>
            <person name="Shahmuradov I."/>
        </authorList>
    </citation>
    <scope>NUCLEOTIDE SEQUENCE [LARGE SCALE GENOMIC DNA]</scope>
    <source>
        <strain evidence="3">AG2017</strain>
        <strain evidence="5">cv. AG2017</strain>
        <tissue evidence="3">Leaf</tissue>
    </source>
</reference>
<dbReference type="EMBL" id="MTKT01002727">
    <property type="protein sequence ID" value="OWM77115.1"/>
    <property type="molecule type" value="Genomic_DNA"/>
</dbReference>